<feature type="transmembrane region" description="Helical" evidence="5">
    <location>
        <begin position="408"/>
        <end position="431"/>
    </location>
</feature>
<feature type="domain" description="Amino acid transporter transmembrane" evidence="6">
    <location>
        <begin position="69"/>
        <end position="467"/>
    </location>
</feature>
<evidence type="ECO:0000256" key="5">
    <source>
        <dbReference type="SAM" id="Phobius"/>
    </source>
</evidence>
<gene>
    <name evidence="7" type="ORF">TCIL3000_10_13970</name>
</gene>
<evidence type="ECO:0000256" key="1">
    <source>
        <dbReference type="ARBA" id="ARBA00004141"/>
    </source>
</evidence>
<sequence length="472" mass="50253">MSKTECKGSSGEPVLYDGLRSAGTAVVNRHSPAVGAAADEAQEKKQSSSGIFGKLSLCLATLLPSGGIAASAFNLASTTIGAGIFGMPAATKSSGLVMGVVYLIVISLLTILTLHALAVSADRSRGRSFEEATRVLLGKWAAYILAGIRAFLGFSGCVAYVISVGNIFSSILKDTNAPEFWKSNSGNRLLTSLLWLCCMLPLVIPRHIDSLRHVSTFAVSFMVYFVIVIVIHSCMNGLPENIKSVSVGKSDDAEIILFNSGNVAIEGLGVFMFAMICQITAYEVYVDMKDRSIKKFVIASTISIVLCCSMYALTAFFGYMDFGKLATGSILLMYDPVKEPAIMVGMVGVIIKLCASYSLLAMACRNALYDVVGIRTESLAFWKHCVSVVLLSVVMLLFGLFIPKVNTVFGLAGSIAGGSLGFIYPALLVMYSGGFTIQKVGLIYYLGTYFVMMCGVMVIVFGTGATILATFS</sequence>
<feature type="transmembrane region" description="Helical" evidence="5">
    <location>
        <begin position="255"/>
        <end position="276"/>
    </location>
</feature>
<dbReference type="InterPro" id="IPR013057">
    <property type="entry name" value="AA_transpt_TM"/>
</dbReference>
<feature type="transmembrane region" description="Helical" evidence="5">
    <location>
        <begin position="340"/>
        <end position="360"/>
    </location>
</feature>
<evidence type="ECO:0000256" key="2">
    <source>
        <dbReference type="ARBA" id="ARBA00022692"/>
    </source>
</evidence>
<protein>
    <submittedName>
        <fullName evidence="7">Uncharacterized protein TCIL3000_10_13970</fullName>
    </submittedName>
</protein>
<comment type="subcellular location">
    <subcellularLocation>
        <location evidence="1">Membrane</location>
        <topology evidence="1">Multi-pass membrane protein</topology>
    </subcellularLocation>
</comment>
<feature type="transmembrane region" description="Helical" evidence="5">
    <location>
        <begin position="96"/>
        <end position="119"/>
    </location>
</feature>
<keyword evidence="2 5" id="KW-0812">Transmembrane</keyword>
<feature type="transmembrane region" description="Helical" evidence="5">
    <location>
        <begin position="140"/>
        <end position="168"/>
    </location>
</feature>
<evidence type="ECO:0000256" key="4">
    <source>
        <dbReference type="ARBA" id="ARBA00023136"/>
    </source>
</evidence>
<dbReference type="PANTHER" id="PTHR22950">
    <property type="entry name" value="AMINO ACID TRANSPORTER"/>
    <property type="match status" value="1"/>
</dbReference>
<dbReference type="GO" id="GO:0005737">
    <property type="term" value="C:cytoplasm"/>
    <property type="evidence" value="ECO:0007669"/>
    <property type="project" value="TreeGrafter"/>
</dbReference>
<dbReference type="AlphaFoldDB" id="G0UYZ4"/>
<proteinExistence type="predicted"/>
<dbReference type="Gene3D" id="1.20.1740.10">
    <property type="entry name" value="Amino acid/polyamine transporter I"/>
    <property type="match status" value="1"/>
</dbReference>
<feature type="transmembrane region" description="Helical" evidence="5">
    <location>
        <begin position="216"/>
        <end position="235"/>
    </location>
</feature>
<evidence type="ECO:0000256" key="3">
    <source>
        <dbReference type="ARBA" id="ARBA00022989"/>
    </source>
</evidence>
<keyword evidence="3 5" id="KW-1133">Transmembrane helix</keyword>
<reference evidence="7" key="1">
    <citation type="journal article" date="2012" name="Proc. Natl. Acad. Sci. U.S.A.">
        <title>Antigenic diversity is generated by distinct evolutionary mechanisms in African trypanosome species.</title>
        <authorList>
            <person name="Jackson A.P."/>
            <person name="Berry A."/>
            <person name="Aslett M."/>
            <person name="Allison H.C."/>
            <person name="Burton P."/>
            <person name="Vavrova-Anderson J."/>
            <person name="Brown R."/>
            <person name="Browne H."/>
            <person name="Corton N."/>
            <person name="Hauser H."/>
            <person name="Gamble J."/>
            <person name="Gilderthorp R."/>
            <person name="Marcello L."/>
            <person name="McQuillan J."/>
            <person name="Otto T.D."/>
            <person name="Quail M.A."/>
            <person name="Sanders M.J."/>
            <person name="van Tonder A."/>
            <person name="Ginger M.L."/>
            <person name="Field M.C."/>
            <person name="Barry J.D."/>
            <person name="Hertz-Fowler C."/>
            <person name="Berriman M."/>
        </authorList>
    </citation>
    <scope>NUCLEOTIDE SEQUENCE</scope>
    <source>
        <strain evidence="7">IL3000</strain>
    </source>
</reference>
<dbReference type="PANTHER" id="PTHR22950:SF369">
    <property type="entry name" value="ACID TRANSPORTER 1, PUTATIVE-RELATED"/>
    <property type="match status" value="1"/>
</dbReference>
<evidence type="ECO:0000313" key="7">
    <source>
        <dbReference type="EMBL" id="CCC94612.1"/>
    </source>
</evidence>
<dbReference type="VEuPathDB" id="TriTrypDB:TcIL3000_10_13970"/>
<evidence type="ECO:0000259" key="6">
    <source>
        <dbReference type="Pfam" id="PF01490"/>
    </source>
</evidence>
<name>G0UYZ4_TRYCI</name>
<keyword evidence="4 5" id="KW-0472">Membrane</keyword>
<dbReference type="GO" id="GO:0016020">
    <property type="term" value="C:membrane"/>
    <property type="evidence" value="ECO:0007669"/>
    <property type="project" value="UniProtKB-SubCell"/>
</dbReference>
<dbReference type="Pfam" id="PF01490">
    <property type="entry name" value="Aa_trans"/>
    <property type="match status" value="1"/>
</dbReference>
<feature type="transmembrane region" description="Helical" evidence="5">
    <location>
        <begin position="296"/>
        <end position="320"/>
    </location>
</feature>
<feature type="transmembrane region" description="Helical" evidence="5">
    <location>
        <begin position="443"/>
        <end position="471"/>
    </location>
</feature>
<accession>G0UYZ4</accession>
<feature type="transmembrane region" description="Helical" evidence="5">
    <location>
        <begin position="55"/>
        <end position="76"/>
    </location>
</feature>
<organism evidence="7">
    <name type="scientific">Trypanosoma congolense (strain IL3000)</name>
    <dbReference type="NCBI Taxonomy" id="1068625"/>
    <lineage>
        <taxon>Eukaryota</taxon>
        <taxon>Discoba</taxon>
        <taxon>Euglenozoa</taxon>
        <taxon>Kinetoplastea</taxon>
        <taxon>Metakinetoplastina</taxon>
        <taxon>Trypanosomatida</taxon>
        <taxon>Trypanosomatidae</taxon>
        <taxon>Trypanosoma</taxon>
        <taxon>Nannomonas</taxon>
    </lineage>
</organism>
<feature type="transmembrane region" description="Helical" evidence="5">
    <location>
        <begin position="381"/>
        <end position="402"/>
    </location>
</feature>
<feature type="transmembrane region" description="Helical" evidence="5">
    <location>
        <begin position="188"/>
        <end position="204"/>
    </location>
</feature>
<dbReference type="EMBL" id="HE575323">
    <property type="protein sequence ID" value="CCC94612.1"/>
    <property type="molecule type" value="Genomic_DNA"/>
</dbReference>
<dbReference type="GO" id="GO:0015179">
    <property type="term" value="F:L-amino acid transmembrane transporter activity"/>
    <property type="evidence" value="ECO:0007669"/>
    <property type="project" value="TreeGrafter"/>
</dbReference>